<evidence type="ECO:0000256" key="1">
    <source>
        <dbReference type="ARBA" id="ARBA00005336"/>
    </source>
</evidence>
<comment type="similarity">
    <text evidence="1 4">Belongs to the glycosyl hydrolase 3 family.</text>
</comment>
<dbReference type="EMBL" id="WNUR01000725">
    <property type="protein sequence ID" value="MDZ7543021.1"/>
    <property type="molecule type" value="Genomic_DNA"/>
</dbReference>
<dbReference type="SUPFAM" id="SSF51445">
    <property type="entry name" value="(Trans)glycosidases"/>
    <property type="match status" value="1"/>
</dbReference>
<dbReference type="Proteomes" id="UP001288944">
    <property type="component" value="Unassembled WGS sequence"/>
</dbReference>
<dbReference type="InterPro" id="IPR001764">
    <property type="entry name" value="Glyco_hydro_3_N"/>
</dbReference>
<dbReference type="PROSITE" id="PS00775">
    <property type="entry name" value="GLYCOSYL_HYDROL_F3"/>
    <property type="match status" value="1"/>
</dbReference>
<protein>
    <recommendedName>
        <fullName evidence="9">Glycosyl hydrolase</fullName>
    </recommendedName>
</protein>
<sequence>AYNKINGVYATEHEYLLEHVLRERWGFEGVVVSDWGAVNDKPASVRAGMALQMPGRNDAGARKLASRVRSGEFPEALLDRAVRRILRLAAEVDSHRRMGASFDAEAHHQLAREAAAECIVLLKNEAGLLPLHPDRQQHVAVIGRFAREPRFQGAGSSQIVPTQVDSALAELEQL</sequence>
<gene>
    <name evidence="7" type="ORF">GNF83_17920</name>
</gene>
<evidence type="ECO:0000256" key="2">
    <source>
        <dbReference type="ARBA" id="ARBA00022801"/>
    </source>
</evidence>
<dbReference type="InterPro" id="IPR036881">
    <property type="entry name" value="Glyco_hydro_3_C_sf"/>
</dbReference>
<evidence type="ECO:0000313" key="7">
    <source>
        <dbReference type="EMBL" id="MDZ7543021.1"/>
    </source>
</evidence>
<dbReference type="Pfam" id="PF00933">
    <property type="entry name" value="Glyco_hydro_3"/>
    <property type="match status" value="1"/>
</dbReference>
<dbReference type="Gene3D" id="3.40.50.1700">
    <property type="entry name" value="Glycoside hydrolase family 3 C-terminal domain"/>
    <property type="match status" value="1"/>
</dbReference>
<dbReference type="GO" id="GO:0005975">
    <property type="term" value="P:carbohydrate metabolic process"/>
    <property type="evidence" value="ECO:0007669"/>
    <property type="project" value="InterPro"/>
</dbReference>
<feature type="domain" description="Glycoside hydrolase family 3 C-terminal" evidence="6">
    <location>
        <begin position="119"/>
        <end position="172"/>
    </location>
</feature>
<dbReference type="PANTHER" id="PTHR42715">
    <property type="entry name" value="BETA-GLUCOSIDASE"/>
    <property type="match status" value="1"/>
</dbReference>
<dbReference type="InterPro" id="IPR036962">
    <property type="entry name" value="Glyco_hydro_3_N_sf"/>
</dbReference>
<dbReference type="Pfam" id="PF01915">
    <property type="entry name" value="Glyco_hydro_3_C"/>
    <property type="match status" value="1"/>
</dbReference>
<dbReference type="Gene3D" id="3.20.20.300">
    <property type="entry name" value="Glycoside hydrolase, family 3, N-terminal domain"/>
    <property type="match status" value="1"/>
</dbReference>
<dbReference type="InterPro" id="IPR050288">
    <property type="entry name" value="Cellulose_deg_GH3"/>
</dbReference>
<keyword evidence="2 4" id="KW-0378">Hydrolase</keyword>
<accession>A0AAW9KJR8</accession>
<keyword evidence="3" id="KW-0119">Carbohydrate metabolism</keyword>
<proteinExistence type="inferred from homology"/>
<feature type="domain" description="Glycoside hydrolase family 3 N-terminal" evidence="5">
    <location>
        <begin position="2"/>
        <end position="88"/>
    </location>
</feature>
<evidence type="ECO:0000313" key="8">
    <source>
        <dbReference type="Proteomes" id="UP001288944"/>
    </source>
</evidence>
<reference evidence="7" key="1">
    <citation type="submission" date="2019-11" db="EMBL/GenBank/DDBJ databases">
        <title>Characterization of Clostridium perfringens isolates from swine manure treated agricultural soils.</title>
        <authorList>
            <person name="Wushke S.T."/>
        </authorList>
    </citation>
    <scope>NUCLEOTIDE SEQUENCE</scope>
    <source>
        <strain evidence="7">X62</strain>
    </source>
</reference>
<dbReference type="InterPro" id="IPR017853">
    <property type="entry name" value="GH"/>
</dbReference>
<dbReference type="InterPro" id="IPR019800">
    <property type="entry name" value="Glyco_hydro_3_AS"/>
</dbReference>
<dbReference type="InterPro" id="IPR002772">
    <property type="entry name" value="Glyco_hydro_3_C"/>
</dbReference>
<evidence type="ECO:0008006" key="9">
    <source>
        <dbReference type="Google" id="ProtNLM"/>
    </source>
</evidence>
<organism evidence="7 8">
    <name type="scientific">Clostridium perfringens</name>
    <dbReference type="NCBI Taxonomy" id="1502"/>
    <lineage>
        <taxon>Bacteria</taxon>
        <taxon>Bacillati</taxon>
        <taxon>Bacillota</taxon>
        <taxon>Clostridia</taxon>
        <taxon>Eubacteriales</taxon>
        <taxon>Clostridiaceae</taxon>
        <taxon>Clostridium</taxon>
    </lineage>
</organism>
<keyword evidence="4" id="KW-0326">Glycosidase</keyword>
<dbReference type="PANTHER" id="PTHR42715:SF10">
    <property type="entry name" value="BETA-GLUCOSIDASE"/>
    <property type="match status" value="1"/>
</dbReference>
<evidence type="ECO:0000259" key="6">
    <source>
        <dbReference type="Pfam" id="PF01915"/>
    </source>
</evidence>
<feature type="non-terminal residue" evidence="7">
    <location>
        <position position="1"/>
    </location>
</feature>
<comment type="caution">
    <text evidence="7">The sequence shown here is derived from an EMBL/GenBank/DDBJ whole genome shotgun (WGS) entry which is preliminary data.</text>
</comment>
<evidence type="ECO:0000259" key="5">
    <source>
        <dbReference type="Pfam" id="PF00933"/>
    </source>
</evidence>
<feature type="non-terminal residue" evidence="7">
    <location>
        <position position="174"/>
    </location>
</feature>
<name>A0AAW9KJR8_CLOPF</name>
<evidence type="ECO:0000256" key="3">
    <source>
        <dbReference type="ARBA" id="ARBA00023277"/>
    </source>
</evidence>
<dbReference type="GO" id="GO:0004553">
    <property type="term" value="F:hydrolase activity, hydrolyzing O-glycosyl compounds"/>
    <property type="evidence" value="ECO:0007669"/>
    <property type="project" value="InterPro"/>
</dbReference>
<dbReference type="AlphaFoldDB" id="A0AAW9KJR8"/>
<evidence type="ECO:0000256" key="4">
    <source>
        <dbReference type="RuleBase" id="RU361161"/>
    </source>
</evidence>